<keyword evidence="3" id="KW-0699">rRNA-binding</keyword>
<keyword evidence="3" id="KW-0687">Ribonucleoprotein</keyword>
<gene>
    <name evidence="3" type="primary">rpsF</name>
    <name evidence="4" type="ORF">A2709_01465</name>
</gene>
<dbReference type="GO" id="GO:0005737">
    <property type="term" value="C:cytoplasm"/>
    <property type="evidence" value="ECO:0007669"/>
    <property type="project" value="UniProtKB-ARBA"/>
</dbReference>
<name>A0A1F4V5R8_UNCKA</name>
<keyword evidence="3 4" id="KW-0689">Ribosomal protein</keyword>
<evidence type="ECO:0000256" key="2">
    <source>
        <dbReference type="ARBA" id="ARBA00035294"/>
    </source>
</evidence>
<dbReference type="Pfam" id="PF01250">
    <property type="entry name" value="Ribosomal_S6"/>
    <property type="match status" value="1"/>
</dbReference>
<dbReference type="PANTHER" id="PTHR21011:SF1">
    <property type="entry name" value="SMALL RIBOSOMAL SUBUNIT PROTEIN BS6M"/>
    <property type="match status" value="1"/>
</dbReference>
<dbReference type="InterPro" id="IPR020814">
    <property type="entry name" value="Ribosomal_S6_plastid/chlpt"/>
</dbReference>
<dbReference type="PANTHER" id="PTHR21011">
    <property type="entry name" value="MITOCHONDRIAL 28S RIBOSOMAL PROTEIN S6"/>
    <property type="match status" value="1"/>
</dbReference>
<dbReference type="Gene3D" id="3.30.70.60">
    <property type="match status" value="1"/>
</dbReference>
<comment type="caution">
    <text evidence="4">The sequence shown here is derived from an EMBL/GenBank/DDBJ whole genome shotgun (WGS) entry which is preliminary data.</text>
</comment>
<dbReference type="InterPro" id="IPR014717">
    <property type="entry name" value="Transl_elong_EF1B/ribsomal_bS6"/>
</dbReference>
<sequence length="111" mass="12565">MTMTMKKYEIMTITDVTAKEEGALTVSNTIKDLVSALGGKVLTSDFWGKRRFAYEVEHQTEGWYDIINFECTQDAVGKIKQKLNQLDQLVRYLLISAEEPKNGGKDGKKSK</sequence>
<dbReference type="CDD" id="cd00473">
    <property type="entry name" value="bS6"/>
    <property type="match status" value="1"/>
</dbReference>
<evidence type="ECO:0000313" key="4">
    <source>
        <dbReference type="EMBL" id="OGC52528.1"/>
    </source>
</evidence>
<dbReference type="HAMAP" id="MF_00360">
    <property type="entry name" value="Ribosomal_bS6"/>
    <property type="match status" value="1"/>
</dbReference>
<dbReference type="AlphaFoldDB" id="A0A1F4V5R8"/>
<protein>
    <recommendedName>
        <fullName evidence="2 3">Small ribosomal subunit protein bS6</fullName>
    </recommendedName>
</protein>
<keyword evidence="3" id="KW-0694">RNA-binding</keyword>
<dbReference type="GO" id="GO:0005840">
    <property type="term" value="C:ribosome"/>
    <property type="evidence" value="ECO:0007669"/>
    <property type="project" value="UniProtKB-KW"/>
</dbReference>
<accession>A0A1F4V5R8</accession>
<dbReference type="InterPro" id="IPR035980">
    <property type="entry name" value="Ribosomal_bS6_sf"/>
</dbReference>
<reference evidence="4 5" key="1">
    <citation type="journal article" date="2016" name="Nat. Commun.">
        <title>Thousands of microbial genomes shed light on interconnected biogeochemical processes in an aquifer system.</title>
        <authorList>
            <person name="Anantharaman K."/>
            <person name="Brown C.T."/>
            <person name="Hug L.A."/>
            <person name="Sharon I."/>
            <person name="Castelle C.J."/>
            <person name="Probst A.J."/>
            <person name="Thomas B.C."/>
            <person name="Singh A."/>
            <person name="Wilkins M.J."/>
            <person name="Karaoz U."/>
            <person name="Brodie E.L."/>
            <person name="Williams K.H."/>
            <person name="Hubbard S.S."/>
            <person name="Banfield J.F."/>
        </authorList>
    </citation>
    <scope>NUCLEOTIDE SEQUENCE [LARGE SCALE GENOMIC DNA]</scope>
</reference>
<dbReference type="GO" id="GO:0003735">
    <property type="term" value="F:structural constituent of ribosome"/>
    <property type="evidence" value="ECO:0007669"/>
    <property type="project" value="InterPro"/>
</dbReference>
<dbReference type="InterPro" id="IPR000529">
    <property type="entry name" value="Ribosomal_bS6"/>
</dbReference>
<dbReference type="Proteomes" id="UP000176853">
    <property type="component" value="Unassembled WGS sequence"/>
</dbReference>
<dbReference type="EMBL" id="MEVB01000015">
    <property type="protein sequence ID" value="OGC52528.1"/>
    <property type="molecule type" value="Genomic_DNA"/>
</dbReference>
<dbReference type="GO" id="GO:0006412">
    <property type="term" value="P:translation"/>
    <property type="evidence" value="ECO:0007669"/>
    <property type="project" value="UniProtKB-UniRule"/>
</dbReference>
<comment type="similarity">
    <text evidence="1 3">Belongs to the bacterial ribosomal protein bS6 family.</text>
</comment>
<evidence type="ECO:0000256" key="1">
    <source>
        <dbReference type="ARBA" id="ARBA00009512"/>
    </source>
</evidence>
<dbReference type="GO" id="GO:0070181">
    <property type="term" value="F:small ribosomal subunit rRNA binding"/>
    <property type="evidence" value="ECO:0007669"/>
    <property type="project" value="TreeGrafter"/>
</dbReference>
<dbReference type="NCBIfam" id="TIGR00166">
    <property type="entry name" value="S6"/>
    <property type="match status" value="1"/>
</dbReference>
<proteinExistence type="inferred from homology"/>
<dbReference type="GO" id="GO:1990904">
    <property type="term" value="C:ribonucleoprotein complex"/>
    <property type="evidence" value="ECO:0007669"/>
    <property type="project" value="UniProtKB-KW"/>
</dbReference>
<organism evidence="4 5">
    <name type="scientific">candidate division WWE3 bacterium RIFCSPHIGHO2_01_FULL_43_9</name>
    <dbReference type="NCBI Taxonomy" id="1802618"/>
    <lineage>
        <taxon>Bacteria</taxon>
        <taxon>Katanobacteria</taxon>
    </lineage>
</organism>
<evidence type="ECO:0000313" key="5">
    <source>
        <dbReference type="Proteomes" id="UP000176853"/>
    </source>
</evidence>
<dbReference type="SUPFAM" id="SSF54995">
    <property type="entry name" value="Ribosomal protein S6"/>
    <property type="match status" value="1"/>
</dbReference>
<evidence type="ECO:0000256" key="3">
    <source>
        <dbReference type="HAMAP-Rule" id="MF_00360"/>
    </source>
</evidence>
<comment type="function">
    <text evidence="3">Binds together with bS18 to 16S ribosomal RNA.</text>
</comment>